<dbReference type="HOGENOM" id="CLU_1172547_0_0_1"/>
<dbReference type="KEGG" id="ehx:EMIHUDRAFT_219846"/>
<keyword evidence="4 6" id="KW-0732">Signal</keyword>
<feature type="chain" id="PRO_5044290898" description="Thioredoxin-like fold domain-containing protein" evidence="6">
    <location>
        <begin position="16"/>
        <end position="237"/>
    </location>
</feature>
<dbReference type="AlphaFoldDB" id="A0A0D3I3D5"/>
<evidence type="ECO:0000313" key="8">
    <source>
        <dbReference type="Proteomes" id="UP000013827"/>
    </source>
</evidence>
<organism evidence="7 8">
    <name type="scientific">Emiliania huxleyi (strain CCMP1516)</name>
    <dbReference type="NCBI Taxonomy" id="280463"/>
    <lineage>
        <taxon>Eukaryota</taxon>
        <taxon>Haptista</taxon>
        <taxon>Haptophyta</taxon>
        <taxon>Prymnesiophyceae</taxon>
        <taxon>Isochrysidales</taxon>
        <taxon>Noelaerhabdaceae</taxon>
        <taxon>Emiliania</taxon>
    </lineage>
</organism>
<keyword evidence="3" id="KW-0964">Secreted</keyword>
<evidence type="ECO:0000256" key="6">
    <source>
        <dbReference type="SAM" id="SignalP"/>
    </source>
</evidence>
<reference evidence="8" key="1">
    <citation type="journal article" date="2013" name="Nature">
        <title>Pan genome of the phytoplankton Emiliania underpins its global distribution.</title>
        <authorList>
            <person name="Read B.A."/>
            <person name="Kegel J."/>
            <person name="Klute M.J."/>
            <person name="Kuo A."/>
            <person name="Lefebvre S.C."/>
            <person name="Maumus F."/>
            <person name="Mayer C."/>
            <person name="Miller J."/>
            <person name="Monier A."/>
            <person name="Salamov A."/>
            <person name="Young J."/>
            <person name="Aguilar M."/>
            <person name="Claverie J.M."/>
            <person name="Frickenhaus S."/>
            <person name="Gonzalez K."/>
            <person name="Herman E.K."/>
            <person name="Lin Y.C."/>
            <person name="Napier J."/>
            <person name="Ogata H."/>
            <person name="Sarno A.F."/>
            <person name="Shmutz J."/>
            <person name="Schroeder D."/>
            <person name="de Vargas C."/>
            <person name="Verret F."/>
            <person name="von Dassow P."/>
            <person name="Valentin K."/>
            <person name="Van de Peer Y."/>
            <person name="Wheeler G."/>
            <person name="Dacks J.B."/>
            <person name="Delwiche C.F."/>
            <person name="Dyhrman S.T."/>
            <person name="Glockner G."/>
            <person name="John U."/>
            <person name="Richards T."/>
            <person name="Worden A.Z."/>
            <person name="Zhang X."/>
            <person name="Grigoriev I.V."/>
            <person name="Allen A.E."/>
            <person name="Bidle K."/>
            <person name="Borodovsky M."/>
            <person name="Bowler C."/>
            <person name="Brownlee C."/>
            <person name="Cock J.M."/>
            <person name="Elias M."/>
            <person name="Gladyshev V.N."/>
            <person name="Groth M."/>
            <person name="Guda C."/>
            <person name="Hadaegh A."/>
            <person name="Iglesias-Rodriguez M.D."/>
            <person name="Jenkins J."/>
            <person name="Jones B.M."/>
            <person name="Lawson T."/>
            <person name="Leese F."/>
            <person name="Lindquist E."/>
            <person name="Lobanov A."/>
            <person name="Lomsadze A."/>
            <person name="Malik S.B."/>
            <person name="Marsh M.E."/>
            <person name="Mackinder L."/>
            <person name="Mock T."/>
            <person name="Mueller-Roeber B."/>
            <person name="Pagarete A."/>
            <person name="Parker M."/>
            <person name="Probert I."/>
            <person name="Quesneville H."/>
            <person name="Raines C."/>
            <person name="Rensing S.A."/>
            <person name="Riano-Pachon D.M."/>
            <person name="Richier S."/>
            <person name="Rokitta S."/>
            <person name="Shiraiwa Y."/>
            <person name="Soanes D.M."/>
            <person name="van der Giezen M."/>
            <person name="Wahlund T.M."/>
            <person name="Williams B."/>
            <person name="Wilson W."/>
            <person name="Wolfe G."/>
            <person name="Wurch L.L."/>
        </authorList>
    </citation>
    <scope>NUCLEOTIDE SEQUENCE</scope>
</reference>
<dbReference type="PANTHER" id="PTHR13234">
    <property type="entry name" value="GAMMA-INTERFERON INDUCIBLE LYSOSOMAL THIOL REDUCTASE GILT"/>
    <property type="match status" value="1"/>
</dbReference>
<dbReference type="GO" id="GO:0016671">
    <property type="term" value="F:oxidoreductase activity, acting on a sulfur group of donors, disulfide as acceptor"/>
    <property type="evidence" value="ECO:0007669"/>
    <property type="project" value="InterPro"/>
</dbReference>
<evidence type="ECO:0008006" key="9">
    <source>
        <dbReference type="Google" id="ProtNLM"/>
    </source>
</evidence>
<dbReference type="PaxDb" id="2903-EOD05770"/>
<dbReference type="RefSeq" id="XP_005758199.1">
    <property type="nucleotide sequence ID" value="XM_005758142.1"/>
</dbReference>
<dbReference type="GO" id="GO:0005576">
    <property type="term" value="C:extracellular region"/>
    <property type="evidence" value="ECO:0007669"/>
    <property type="project" value="UniProtKB-SubCell"/>
</dbReference>
<evidence type="ECO:0000256" key="3">
    <source>
        <dbReference type="ARBA" id="ARBA00022525"/>
    </source>
</evidence>
<name>A0A0D3I3D5_EMIH1</name>
<keyword evidence="8" id="KW-1185">Reference proteome</keyword>
<comment type="subcellular location">
    <subcellularLocation>
        <location evidence="1">Secreted</location>
    </subcellularLocation>
</comment>
<evidence type="ECO:0000256" key="2">
    <source>
        <dbReference type="ARBA" id="ARBA00005679"/>
    </source>
</evidence>
<accession>A0A0D3I3D5</accession>
<feature type="signal peptide" evidence="6">
    <location>
        <begin position="1"/>
        <end position="15"/>
    </location>
</feature>
<evidence type="ECO:0000256" key="1">
    <source>
        <dbReference type="ARBA" id="ARBA00004613"/>
    </source>
</evidence>
<keyword evidence="5" id="KW-0325">Glycoprotein</keyword>
<proteinExistence type="inferred from homology"/>
<evidence type="ECO:0000256" key="5">
    <source>
        <dbReference type="ARBA" id="ARBA00023180"/>
    </source>
</evidence>
<dbReference type="InterPro" id="IPR004911">
    <property type="entry name" value="Interferon-induced_GILT"/>
</dbReference>
<dbReference type="Pfam" id="PF03227">
    <property type="entry name" value="GILT"/>
    <property type="match status" value="1"/>
</dbReference>
<sequence length="237" mass="25797">MLCFTTSLVVAMSTADRVSVEIMAESYCPCAGAWEAGWQNDMLPKIGEIATLSRFFDAKKNGTQACCNPSAGADASCMHTKSECVADTLQRCVQAYYPKVWLEFTNCISGPCGGSRPDVLGCKYQFDIGQPKNLAREQICAQNLTVNWTTITTCWRGAEGVQLMQGDADKSDSVEPRYGLAGLPVVWINGQLFSHFFDCRFAGRERYQHALLEAICAASGAAVLPEACKSKSAVLFQ</sequence>
<dbReference type="GeneID" id="17251942"/>
<protein>
    <recommendedName>
        <fullName evidence="9">Thioredoxin-like fold domain-containing protein</fullName>
    </recommendedName>
</protein>
<comment type="similarity">
    <text evidence="2">Belongs to the GILT family.</text>
</comment>
<dbReference type="PANTHER" id="PTHR13234:SF8">
    <property type="entry name" value="GAMMA-INTERFERON-INDUCIBLE LYSOSOMAL THIOL REDUCTASE"/>
    <property type="match status" value="1"/>
</dbReference>
<dbReference type="EnsemblProtists" id="EOD05770">
    <property type="protein sequence ID" value="EOD05770"/>
    <property type="gene ID" value="EMIHUDRAFT_219846"/>
</dbReference>
<reference evidence="7" key="2">
    <citation type="submission" date="2024-10" db="UniProtKB">
        <authorList>
            <consortium name="EnsemblProtists"/>
        </authorList>
    </citation>
    <scope>IDENTIFICATION</scope>
</reference>
<evidence type="ECO:0000256" key="4">
    <source>
        <dbReference type="ARBA" id="ARBA00022729"/>
    </source>
</evidence>
<dbReference type="Proteomes" id="UP000013827">
    <property type="component" value="Unassembled WGS sequence"/>
</dbReference>
<evidence type="ECO:0000313" key="7">
    <source>
        <dbReference type="EnsemblProtists" id="EOD05770"/>
    </source>
</evidence>